<reference evidence="6 7" key="1">
    <citation type="submission" date="2022-07" db="EMBL/GenBank/DDBJ databases">
        <title>Novel species in genus cellulomonas.</title>
        <authorList>
            <person name="Ye L."/>
        </authorList>
    </citation>
    <scope>NUCLEOTIDE SEQUENCE [LARGE SCALE GENOMIC DNA]</scope>
    <source>
        <strain evidence="7">zg-Y338</strain>
    </source>
</reference>
<feature type="domain" description="IclR-ED" evidence="5">
    <location>
        <begin position="74"/>
        <end position="265"/>
    </location>
</feature>
<evidence type="ECO:0000256" key="2">
    <source>
        <dbReference type="ARBA" id="ARBA00023125"/>
    </source>
</evidence>
<keyword evidence="3" id="KW-0804">Transcription</keyword>
<feature type="domain" description="HTH iclR-type" evidence="4">
    <location>
        <begin position="10"/>
        <end position="73"/>
    </location>
</feature>
<evidence type="ECO:0000313" key="7">
    <source>
        <dbReference type="Proteomes" id="UP001316189"/>
    </source>
</evidence>
<protein>
    <submittedName>
        <fullName evidence="6">IclR family transcriptional regulator</fullName>
    </submittedName>
</protein>
<keyword evidence="1" id="KW-0805">Transcription regulation</keyword>
<dbReference type="InterPro" id="IPR005471">
    <property type="entry name" value="Tscrpt_reg_IclR_N"/>
</dbReference>
<dbReference type="InterPro" id="IPR036390">
    <property type="entry name" value="WH_DNA-bd_sf"/>
</dbReference>
<evidence type="ECO:0000256" key="1">
    <source>
        <dbReference type="ARBA" id="ARBA00023015"/>
    </source>
</evidence>
<dbReference type="PROSITE" id="PS51078">
    <property type="entry name" value="ICLR_ED"/>
    <property type="match status" value="1"/>
</dbReference>
<accession>A0ABY5L103</accession>
<organism evidence="6 7">
    <name type="scientific">Cellulomonas chengniuliangii</name>
    <dbReference type="NCBI Taxonomy" id="2968084"/>
    <lineage>
        <taxon>Bacteria</taxon>
        <taxon>Bacillati</taxon>
        <taxon>Actinomycetota</taxon>
        <taxon>Actinomycetes</taxon>
        <taxon>Micrococcales</taxon>
        <taxon>Cellulomonadaceae</taxon>
        <taxon>Cellulomonas</taxon>
    </lineage>
</organism>
<dbReference type="PANTHER" id="PTHR30136:SF24">
    <property type="entry name" value="HTH-TYPE TRANSCRIPTIONAL REPRESSOR ALLR"/>
    <property type="match status" value="1"/>
</dbReference>
<name>A0ABY5L103_9CELL</name>
<dbReference type="Pfam" id="PF09339">
    <property type="entry name" value="HTH_IclR"/>
    <property type="match status" value="1"/>
</dbReference>
<dbReference type="Proteomes" id="UP001316189">
    <property type="component" value="Chromosome"/>
</dbReference>
<dbReference type="PANTHER" id="PTHR30136">
    <property type="entry name" value="HELIX-TURN-HELIX TRANSCRIPTIONAL REGULATOR, ICLR FAMILY"/>
    <property type="match status" value="1"/>
</dbReference>
<keyword evidence="7" id="KW-1185">Reference proteome</keyword>
<dbReference type="SUPFAM" id="SSF46785">
    <property type="entry name" value="Winged helix' DNA-binding domain"/>
    <property type="match status" value="1"/>
</dbReference>
<dbReference type="EMBL" id="CP101988">
    <property type="protein sequence ID" value="UUI75763.1"/>
    <property type="molecule type" value="Genomic_DNA"/>
</dbReference>
<proteinExistence type="predicted"/>
<evidence type="ECO:0000313" key="6">
    <source>
        <dbReference type="EMBL" id="UUI75763.1"/>
    </source>
</evidence>
<evidence type="ECO:0000256" key="3">
    <source>
        <dbReference type="ARBA" id="ARBA00023163"/>
    </source>
</evidence>
<keyword evidence="2" id="KW-0238">DNA-binding</keyword>
<dbReference type="SUPFAM" id="SSF55781">
    <property type="entry name" value="GAF domain-like"/>
    <property type="match status" value="1"/>
</dbReference>
<dbReference type="InterPro" id="IPR014757">
    <property type="entry name" value="Tscrpt_reg_IclR_C"/>
</dbReference>
<dbReference type="PROSITE" id="PS51077">
    <property type="entry name" value="HTH_ICLR"/>
    <property type="match status" value="1"/>
</dbReference>
<dbReference type="SMART" id="SM00346">
    <property type="entry name" value="HTH_ICLR"/>
    <property type="match status" value="1"/>
</dbReference>
<gene>
    <name evidence="6" type="ORF">NP064_02250</name>
</gene>
<dbReference type="InterPro" id="IPR036388">
    <property type="entry name" value="WH-like_DNA-bd_sf"/>
</dbReference>
<dbReference type="Gene3D" id="1.10.10.10">
    <property type="entry name" value="Winged helix-like DNA-binding domain superfamily/Winged helix DNA-binding domain"/>
    <property type="match status" value="1"/>
</dbReference>
<sequence length="265" mass="27805">MTETSSASPVESVDRALLALQALARAGSRGLTLAELASSLGLHKTTVHRALQALRYRGFAVQDAASGHYVLGPSATLLADDFLSDENLPLMLHPALVALSGDVDELVHLGVLSGPHVVYLDKVEPARPVRVWSAVGRRSPAVRTALGRALLAYRGADRAALAGYVRAGEEGAAPSTATATEEAAAVESAWEALEAARARGYATEREENEPGISCVAVPLLRSGSAIAAVSLTAPAERMTTERLEWLHGRMRAVLPQLLPAGLTLP</sequence>
<dbReference type="Pfam" id="PF01614">
    <property type="entry name" value="IclR_C"/>
    <property type="match status" value="1"/>
</dbReference>
<dbReference type="RefSeq" id="WP_227568137.1">
    <property type="nucleotide sequence ID" value="NZ_CP101988.1"/>
</dbReference>
<dbReference type="Gene3D" id="3.30.450.40">
    <property type="match status" value="1"/>
</dbReference>
<evidence type="ECO:0000259" key="5">
    <source>
        <dbReference type="PROSITE" id="PS51078"/>
    </source>
</evidence>
<dbReference type="InterPro" id="IPR029016">
    <property type="entry name" value="GAF-like_dom_sf"/>
</dbReference>
<dbReference type="InterPro" id="IPR050707">
    <property type="entry name" value="HTH_MetabolicPath_Reg"/>
</dbReference>
<evidence type="ECO:0000259" key="4">
    <source>
        <dbReference type="PROSITE" id="PS51077"/>
    </source>
</evidence>